<dbReference type="GO" id="GO:0030638">
    <property type="term" value="P:polyketide metabolic process"/>
    <property type="evidence" value="ECO:0007669"/>
    <property type="project" value="InterPro"/>
</dbReference>
<dbReference type="SUPFAM" id="SSF54427">
    <property type="entry name" value="NTF2-like"/>
    <property type="match status" value="1"/>
</dbReference>
<dbReference type="Proteomes" id="UP000248745">
    <property type="component" value="Unassembled WGS sequence"/>
</dbReference>
<feature type="chain" id="PRO_5015875946" evidence="1">
    <location>
        <begin position="19"/>
        <end position="180"/>
    </location>
</feature>
<dbReference type="AlphaFoldDB" id="A0A2W2ABB3"/>
<dbReference type="PANTHER" id="PTHR38436:SF1">
    <property type="entry name" value="ESTER CYCLASE"/>
    <property type="match status" value="1"/>
</dbReference>
<dbReference type="PANTHER" id="PTHR38436">
    <property type="entry name" value="POLYKETIDE CYCLASE SNOAL-LIKE DOMAIN"/>
    <property type="match status" value="1"/>
</dbReference>
<dbReference type="EMBL" id="QKTW01000017">
    <property type="protein sequence ID" value="PZF72705.1"/>
    <property type="molecule type" value="Genomic_DNA"/>
</dbReference>
<dbReference type="InterPro" id="IPR032710">
    <property type="entry name" value="NTF2-like_dom_sf"/>
</dbReference>
<gene>
    <name evidence="2" type="ORF">DN068_12635</name>
</gene>
<keyword evidence="1" id="KW-0732">Signal</keyword>
<dbReference type="OrthoDB" id="7876517at2"/>
<evidence type="ECO:0000313" key="2">
    <source>
        <dbReference type="EMBL" id="PZF72705.1"/>
    </source>
</evidence>
<evidence type="ECO:0000313" key="3">
    <source>
        <dbReference type="Proteomes" id="UP000248745"/>
    </source>
</evidence>
<dbReference type="Gene3D" id="3.10.450.50">
    <property type="match status" value="1"/>
</dbReference>
<protein>
    <submittedName>
        <fullName evidence="2">Ester cyclase</fullName>
    </submittedName>
</protein>
<reference evidence="2 3" key="1">
    <citation type="submission" date="2018-06" db="EMBL/GenBank/DDBJ databases">
        <title>Mucibacter soli gen. nov., sp. nov., a new member of the family Chitinophagaceae producing mucin.</title>
        <authorList>
            <person name="Kim M.-K."/>
            <person name="Park S."/>
            <person name="Kim T.-S."/>
            <person name="Joung Y."/>
            <person name="Han J.-H."/>
            <person name="Kim S.B."/>
        </authorList>
    </citation>
    <scope>NUCLEOTIDE SEQUENCE [LARGE SCALE GENOMIC DNA]</scope>
    <source>
        <strain evidence="2 3">R1-15</strain>
    </source>
</reference>
<dbReference type="Pfam" id="PF07366">
    <property type="entry name" value="SnoaL"/>
    <property type="match status" value="1"/>
</dbReference>
<organism evidence="2 3">
    <name type="scientific">Taibaiella soli</name>
    <dbReference type="NCBI Taxonomy" id="1649169"/>
    <lineage>
        <taxon>Bacteria</taxon>
        <taxon>Pseudomonadati</taxon>
        <taxon>Bacteroidota</taxon>
        <taxon>Chitinophagia</taxon>
        <taxon>Chitinophagales</taxon>
        <taxon>Chitinophagaceae</taxon>
        <taxon>Taibaiella</taxon>
    </lineage>
</organism>
<name>A0A2W2ABB3_9BACT</name>
<sequence>MKLTNLLIVLLMSTISDAQHVDEQNEDIPIVKSITVDRTLTKQQSDEMIAIARNFYAFWNTGKEEYLRASVSENFFDNTLPNGRPQGFKGILFASANFRKSVPDLHCSMEDLIITGDKIVCRQIYTGHNTGPTAGHPASGNTIEFFAIDILHVRNGKVYEDWHLEDNLTFLQEAGVVKLK</sequence>
<keyword evidence="3" id="KW-1185">Reference proteome</keyword>
<feature type="signal peptide" evidence="1">
    <location>
        <begin position="1"/>
        <end position="18"/>
    </location>
</feature>
<proteinExistence type="predicted"/>
<accession>A0A2W2ABB3</accession>
<comment type="caution">
    <text evidence="2">The sequence shown here is derived from an EMBL/GenBank/DDBJ whole genome shotgun (WGS) entry which is preliminary data.</text>
</comment>
<dbReference type="InterPro" id="IPR009959">
    <property type="entry name" value="Cyclase_SnoaL-like"/>
</dbReference>
<evidence type="ECO:0000256" key="1">
    <source>
        <dbReference type="SAM" id="SignalP"/>
    </source>
</evidence>